<dbReference type="SMART" id="SM00042">
    <property type="entry name" value="CUB"/>
    <property type="match status" value="1"/>
</dbReference>
<protein>
    <submittedName>
        <fullName evidence="7">Oidioi.mRNA.OKI2018_I69.PAR.g8695.t1.cds</fullName>
    </submittedName>
</protein>
<reference evidence="7 8" key="1">
    <citation type="submission" date="2021-04" db="EMBL/GenBank/DDBJ databases">
        <authorList>
            <person name="Bliznina A."/>
        </authorList>
    </citation>
    <scope>NUCLEOTIDE SEQUENCE [LARGE SCALE GENOMIC DNA]</scope>
</reference>
<evidence type="ECO:0000256" key="2">
    <source>
        <dbReference type="ARBA" id="ARBA00023157"/>
    </source>
</evidence>
<dbReference type="CDD" id="cd00041">
    <property type="entry name" value="CUB"/>
    <property type="match status" value="1"/>
</dbReference>
<keyword evidence="5" id="KW-1133">Transmembrane helix</keyword>
<name>A0ABN7RPQ7_OIKDI</name>
<feature type="transmembrane region" description="Helical" evidence="5">
    <location>
        <begin position="53"/>
        <end position="76"/>
    </location>
</feature>
<dbReference type="Gene3D" id="2.60.120.290">
    <property type="entry name" value="Spermadhesin, CUB domain"/>
    <property type="match status" value="1"/>
</dbReference>
<organism evidence="7 8">
    <name type="scientific">Oikopleura dioica</name>
    <name type="common">Tunicate</name>
    <dbReference type="NCBI Taxonomy" id="34765"/>
    <lineage>
        <taxon>Eukaryota</taxon>
        <taxon>Metazoa</taxon>
        <taxon>Chordata</taxon>
        <taxon>Tunicata</taxon>
        <taxon>Appendicularia</taxon>
        <taxon>Copelata</taxon>
        <taxon>Oikopleuridae</taxon>
        <taxon>Oikopleura</taxon>
    </lineage>
</organism>
<dbReference type="InterPro" id="IPR035914">
    <property type="entry name" value="Sperma_CUB_dom_sf"/>
</dbReference>
<dbReference type="EMBL" id="OU015568">
    <property type="protein sequence ID" value="CAG5077377.1"/>
    <property type="molecule type" value="Genomic_DNA"/>
</dbReference>
<feature type="region of interest" description="Disordered" evidence="4">
    <location>
        <begin position="15"/>
        <end position="35"/>
    </location>
</feature>
<keyword evidence="5" id="KW-0472">Membrane</keyword>
<accession>A0ABN7RPQ7</accession>
<evidence type="ECO:0000256" key="3">
    <source>
        <dbReference type="PROSITE-ProRule" id="PRU00059"/>
    </source>
</evidence>
<keyword evidence="1" id="KW-0677">Repeat</keyword>
<dbReference type="Proteomes" id="UP001158576">
    <property type="component" value="Chromosome PAR"/>
</dbReference>
<keyword evidence="5" id="KW-0812">Transmembrane</keyword>
<evidence type="ECO:0000313" key="7">
    <source>
        <dbReference type="EMBL" id="CAG5077377.1"/>
    </source>
</evidence>
<evidence type="ECO:0000256" key="5">
    <source>
        <dbReference type="SAM" id="Phobius"/>
    </source>
</evidence>
<sequence>MQPGQQPIVMNIQQNAGPQYAPPPPQQPNYGYPTQAQAAPAPAPVVIQKNKQGGTFCCICCVLVVLVIIVIGAIAGTRGSSALQHKNICEMGPTYDLTLPIVLEEPETNLDNYESNKDCQVDIQVQDKQISIEFEEFEVEGSYGSCPFDYLQIGNETFCGTVHAGTDSILVGDSELTRYTEYDTHQKNLTFRWVTDGVANYRGFQAILRHQTPKPQNPSFFSSFRSLLAERVGSRQPEQ</sequence>
<evidence type="ECO:0000313" key="8">
    <source>
        <dbReference type="Proteomes" id="UP001158576"/>
    </source>
</evidence>
<dbReference type="PANTHER" id="PTHR24251">
    <property type="entry name" value="OVOCHYMASE-RELATED"/>
    <property type="match status" value="1"/>
</dbReference>
<gene>
    <name evidence="7" type="ORF">OKIOD_LOCUS253</name>
</gene>
<evidence type="ECO:0000256" key="1">
    <source>
        <dbReference type="ARBA" id="ARBA00022737"/>
    </source>
</evidence>
<proteinExistence type="predicted"/>
<evidence type="ECO:0000256" key="4">
    <source>
        <dbReference type="SAM" id="MobiDB-lite"/>
    </source>
</evidence>
<dbReference type="SUPFAM" id="SSF49854">
    <property type="entry name" value="Spermadhesin, CUB domain"/>
    <property type="match status" value="1"/>
</dbReference>
<dbReference type="PROSITE" id="PS01180">
    <property type="entry name" value="CUB"/>
    <property type="match status" value="1"/>
</dbReference>
<dbReference type="InterPro" id="IPR000859">
    <property type="entry name" value="CUB_dom"/>
</dbReference>
<keyword evidence="2" id="KW-1015">Disulfide bond</keyword>
<evidence type="ECO:0000259" key="6">
    <source>
        <dbReference type="PROSITE" id="PS01180"/>
    </source>
</evidence>
<feature type="domain" description="CUB" evidence="6">
    <location>
        <begin position="89"/>
        <end position="211"/>
    </location>
</feature>
<keyword evidence="8" id="KW-1185">Reference proteome</keyword>
<comment type="caution">
    <text evidence="3">Lacks conserved residue(s) required for the propagation of feature annotation.</text>
</comment>
<dbReference type="Pfam" id="PF00431">
    <property type="entry name" value="CUB"/>
    <property type="match status" value="1"/>
</dbReference>